<proteinExistence type="predicted"/>
<dbReference type="RefSeq" id="WP_343988382.1">
    <property type="nucleotide sequence ID" value="NZ_BAAAJG010000029.1"/>
</dbReference>
<dbReference type="SUPFAM" id="SSF52540">
    <property type="entry name" value="P-loop containing nucleoside triphosphate hydrolases"/>
    <property type="match status" value="1"/>
</dbReference>
<dbReference type="PANTHER" id="PTHR16305:SF35">
    <property type="entry name" value="TRANSCRIPTIONAL ACTIVATOR DOMAIN"/>
    <property type="match status" value="1"/>
</dbReference>
<dbReference type="PANTHER" id="PTHR16305">
    <property type="entry name" value="TESTICULAR SOLUBLE ADENYLYL CYCLASE"/>
    <property type="match status" value="1"/>
</dbReference>
<evidence type="ECO:0000313" key="4">
    <source>
        <dbReference type="EMBL" id="MFD1528380.1"/>
    </source>
</evidence>
<dbReference type="SUPFAM" id="SSF48452">
    <property type="entry name" value="TPR-like"/>
    <property type="match status" value="1"/>
</dbReference>
<dbReference type="EMBL" id="JBHUCP010000002">
    <property type="protein sequence ID" value="MFD1528380.1"/>
    <property type="molecule type" value="Genomic_DNA"/>
</dbReference>
<organism evidence="4 5">
    <name type="scientific">Pseudonocardia aurantiaca</name>
    <dbReference type="NCBI Taxonomy" id="75290"/>
    <lineage>
        <taxon>Bacteria</taxon>
        <taxon>Bacillati</taxon>
        <taxon>Actinomycetota</taxon>
        <taxon>Actinomycetes</taxon>
        <taxon>Pseudonocardiales</taxon>
        <taxon>Pseudonocardiaceae</taxon>
        <taxon>Pseudonocardia</taxon>
    </lineage>
</organism>
<dbReference type="InterPro" id="IPR041664">
    <property type="entry name" value="AAA_16"/>
</dbReference>
<comment type="caution">
    <text evidence="4">The sequence shown here is derived from an EMBL/GenBank/DDBJ whole genome shotgun (WGS) entry which is preliminary data.</text>
</comment>
<dbReference type="InterPro" id="IPR011990">
    <property type="entry name" value="TPR-like_helical_dom_sf"/>
</dbReference>
<keyword evidence="1" id="KW-0547">Nucleotide-binding</keyword>
<dbReference type="Pfam" id="PF13191">
    <property type="entry name" value="AAA_16"/>
    <property type="match status" value="1"/>
</dbReference>
<gene>
    <name evidence="4" type="ORF">ACFSCY_02900</name>
</gene>
<reference evidence="5" key="1">
    <citation type="journal article" date="2019" name="Int. J. Syst. Evol. Microbiol.">
        <title>The Global Catalogue of Microorganisms (GCM) 10K type strain sequencing project: providing services to taxonomists for standard genome sequencing and annotation.</title>
        <authorList>
            <consortium name="The Broad Institute Genomics Platform"/>
            <consortium name="The Broad Institute Genome Sequencing Center for Infectious Disease"/>
            <person name="Wu L."/>
            <person name="Ma J."/>
        </authorList>
    </citation>
    <scope>NUCLEOTIDE SEQUENCE [LARGE SCALE GENOMIC DNA]</scope>
    <source>
        <strain evidence="5">JCM 12165</strain>
    </source>
</reference>
<dbReference type="Gene3D" id="1.25.40.10">
    <property type="entry name" value="Tetratricopeptide repeat domain"/>
    <property type="match status" value="1"/>
</dbReference>
<evidence type="ECO:0000256" key="2">
    <source>
        <dbReference type="ARBA" id="ARBA00022840"/>
    </source>
</evidence>
<evidence type="ECO:0000313" key="5">
    <source>
        <dbReference type="Proteomes" id="UP001597145"/>
    </source>
</evidence>
<dbReference type="PROSITE" id="PS50043">
    <property type="entry name" value="HTH_LUXR_2"/>
    <property type="match status" value="1"/>
</dbReference>
<dbReference type="CDD" id="cd06170">
    <property type="entry name" value="LuxR_C_like"/>
    <property type="match status" value="1"/>
</dbReference>
<dbReference type="InterPro" id="IPR016032">
    <property type="entry name" value="Sig_transdc_resp-reg_C-effctor"/>
</dbReference>
<keyword evidence="5" id="KW-1185">Reference proteome</keyword>
<dbReference type="InterPro" id="IPR027417">
    <property type="entry name" value="P-loop_NTPase"/>
</dbReference>
<dbReference type="InterPro" id="IPR000792">
    <property type="entry name" value="Tscrpt_reg_LuxR_C"/>
</dbReference>
<feature type="domain" description="HTH luxR-type" evidence="3">
    <location>
        <begin position="870"/>
        <end position="935"/>
    </location>
</feature>
<sequence length="956" mass="103179">MDIWVVGDGLDWRLCLAAAVAMSKSDRVLGLRGRRSECESLEQLVTSVRTGQSRVLVLRGDAGIGKTALLEYIAGRASECRIARATGVESEMELAFAGLHQLCAPFLDRLDRLPAPQRNALGTAFGLRDGNAPDRFLIGLAVLSLLSDVAEDRPLVCLVDDAQWLDQASAHTLAFVARRLFAESVALVFATRTTADDQAFGRLPEMRVRELGDADSRVLLRAAVRGPLDAAVFDGIVAEARGNPLALLELPRGRTPAQLAFGPGLPNTMPLASRMEQGFLRRLQPLPVETRRLLLAAAVEPVGDVTVLRHAAELLGITPDAAAPAVEAGLVKFGARVRFRHPLVRSAAWRSADVHDLRAVHGALAEATRLDPDRRAWHHAQASSRPDEVVATELEHSADRAQARGGFAAAAAFLERAAELTPDPVHRAARVLAAAQAKFQAGEFDPALDLLAAAAAGPLNDLGRARIDLLRAQIAYASSRSNEAPRLLLAAAMRLEPLDIELARETYLNAFSAAMYAGRFARAADLAEVAAAVPRATTDHTRKRDILLEGLAYLVRDGYSAALPIVRRALQAYRTEEISVAEGLRSLWLAGVVAADVWDDESFHILSARFVKIARDAGALSELLLALNSRILMLLFAGEQEAAASTVDEARAVREAIGSERPLYEVMVFAAWQGREEHAFPLIEASMSEVVARGEGIGAAVAQWANALLFNGLGRYEDALVPARAAGEFPQELAAANWGLTELIEAAARSGATDLAADALKRLSEMTQACGTDWALGVESRSRALLTEGGAAEPLYREAIERLGRTRVRAELARARLLYGEWLRREGRRLDAREQLRAAHDVFTAMGAEAFGERARRELLATGETARKRTAETRDQLTAQEAQIARLAALGRTNSEIGAQLFISPRTVEWHLRKVFTKLGISSRRELSAALPDAVQAIHPLNPGVIEGSPGPVLAC</sequence>
<dbReference type="Gene3D" id="3.40.50.300">
    <property type="entry name" value="P-loop containing nucleotide triphosphate hydrolases"/>
    <property type="match status" value="1"/>
</dbReference>
<keyword evidence="2" id="KW-0067">ATP-binding</keyword>
<dbReference type="Gene3D" id="1.10.10.10">
    <property type="entry name" value="Winged helix-like DNA-binding domain superfamily/Winged helix DNA-binding domain"/>
    <property type="match status" value="1"/>
</dbReference>
<evidence type="ECO:0000259" key="3">
    <source>
        <dbReference type="PROSITE" id="PS50043"/>
    </source>
</evidence>
<dbReference type="Proteomes" id="UP001597145">
    <property type="component" value="Unassembled WGS sequence"/>
</dbReference>
<protein>
    <submittedName>
        <fullName evidence="4">AAA family ATPase</fullName>
    </submittedName>
</protein>
<accession>A0ABW4FDU0</accession>
<dbReference type="SMART" id="SM00421">
    <property type="entry name" value="HTH_LUXR"/>
    <property type="match status" value="1"/>
</dbReference>
<name>A0ABW4FDU0_9PSEU</name>
<dbReference type="SUPFAM" id="SSF46894">
    <property type="entry name" value="C-terminal effector domain of the bipartite response regulators"/>
    <property type="match status" value="1"/>
</dbReference>
<dbReference type="Pfam" id="PF00196">
    <property type="entry name" value="GerE"/>
    <property type="match status" value="1"/>
</dbReference>
<dbReference type="PRINTS" id="PR00038">
    <property type="entry name" value="HTHLUXR"/>
</dbReference>
<evidence type="ECO:0000256" key="1">
    <source>
        <dbReference type="ARBA" id="ARBA00022741"/>
    </source>
</evidence>
<dbReference type="InterPro" id="IPR036388">
    <property type="entry name" value="WH-like_DNA-bd_sf"/>
</dbReference>